<gene>
    <name evidence="1" type="ORF">RFI_37719</name>
</gene>
<dbReference type="EMBL" id="ASPP01043037">
    <property type="protein sequence ID" value="ETN99748.1"/>
    <property type="molecule type" value="Genomic_DNA"/>
</dbReference>
<dbReference type="AlphaFoldDB" id="X6LDW6"/>
<proteinExistence type="predicted"/>
<organism evidence="1 2">
    <name type="scientific">Reticulomyxa filosa</name>
    <dbReference type="NCBI Taxonomy" id="46433"/>
    <lineage>
        <taxon>Eukaryota</taxon>
        <taxon>Sar</taxon>
        <taxon>Rhizaria</taxon>
        <taxon>Retaria</taxon>
        <taxon>Foraminifera</taxon>
        <taxon>Monothalamids</taxon>
        <taxon>Reticulomyxidae</taxon>
        <taxon>Reticulomyxa</taxon>
    </lineage>
</organism>
<accession>X6LDW6</accession>
<keyword evidence="2" id="KW-1185">Reference proteome</keyword>
<sequence length="99" mass="11498">MSQNDSEEIKKEKTVLKKCQKDSTESYSALIERILKKVCVCVFYILNCTCSAEEYKIFEDLKMPEIVSVTAVMDLLTKDLNRYSAQQKWDIICETTKKT</sequence>
<evidence type="ECO:0000313" key="1">
    <source>
        <dbReference type="EMBL" id="ETN99748.1"/>
    </source>
</evidence>
<comment type="caution">
    <text evidence="1">The sequence shown here is derived from an EMBL/GenBank/DDBJ whole genome shotgun (WGS) entry which is preliminary data.</text>
</comment>
<reference evidence="1 2" key="1">
    <citation type="journal article" date="2013" name="Curr. Biol.">
        <title>The Genome of the Foraminiferan Reticulomyxa filosa.</title>
        <authorList>
            <person name="Glockner G."/>
            <person name="Hulsmann N."/>
            <person name="Schleicher M."/>
            <person name="Noegel A.A."/>
            <person name="Eichinger L."/>
            <person name="Gallinger C."/>
            <person name="Pawlowski J."/>
            <person name="Sierra R."/>
            <person name="Euteneuer U."/>
            <person name="Pillet L."/>
            <person name="Moustafa A."/>
            <person name="Platzer M."/>
            <person name="Groth M."/>
            <person name="Szafranski K."/>
            <person name="Schliwa M."/>
        </authorList>
    </citation>
    <scope>NUCLEOTIDE SEQUENCE [LARGE SCALE GENOMIC DNA]</scope>
</reference>
<evidence type="ECO:0000313" key="2">
    <source>
        <dbReference type="Proteomes" id="UP000023152"/>
    </source>
</evidence>
<name>X6LDW6_RETFI</name>
<dbReference type="Proteomes" id="UP000023152">
    <property type="component" value="Unassembled WGS sequence"/>
</dbReference>
<protein>
    <submittedName>
        <fullName evidence="1">Uncharacterized protein</fullName>
    </submittedName>
</protein>